<evidence type="ECO:0000313" key="3">
    <source>
        <dbReference type="Proteomes" id="UP000692954"/>
    </source>
</evidence>
<keyword evidence="3" id="KW-1185">Reference proteome</keyword>
<evidence type="ECO:0000256" key="1">
    <source>
        <dbReference type="SAM" id="Coils"/>
    </source>
</evidence>
<comment type="caution">
    <text evidence="2">The sequence shown here is derived from an EMBL/GenBank/DDBJ whole genome shotgun (WGS) entry which is preliminary data.</text>
</comment>
<sequence>MLFLQQRVLDANMNPNRPQFQWQNNRHKLNQRYEVSSRSNSLSFSSNRGNYVSSFENDLRNSLLAQSHLEYQQKLQQVMHTQNQLLKQQLMEIENRQLKLQNEMLQQQVVKIQKDVENTFKIISKQKLPQINTYNSQTDTQQIQSNRSMVSQIKQNQLNNKKRSISFQLDESQTEKDIDDVQDLQQNGLEDDTIDFEYKNRKKTATQKVLSNSKQKKYYRKIKIAFLAVLAYVRWSKNFRLKRLEQSKKLKIIREKFEKTKQFILSIKEDQIKQALYQWVENIFKEFIYELSKPEFIKHCLTQDYNPNSDDNIIYRQKLILKLTLDFFIRLEKMTQINLLPKLIVNLMYLSLFLSQNSKASLFVAKRTNFYMKNSIKISNQQEKMIIGEYILFRLIIQNMLNIFNNIEYQNKIHEKLTKFFATVIASFIQILYIDYFEDIKLVKEINVQLYQRKIVLDENLKALIILEDKIDENELLILGLQDRDLFETLFQQQLDWISNISKIFHKIILNLHSQI</sequence>
<name>A0A8S1LMU2_9CILI</name>
<accession>A0A8S1LMU2</accession>
<reference evidence="2" key="1">
    <citation type="submission" date="2021-01" db="EMBL/GenBank/DDBJ databases">
        <authorList>
            <consortium name="Genoscope - CEA"/>
            <person name="William W."/>
        </authorList>
    </citation>
    <scope>NUCLEOTIDE SEQUENCE</scope>
</reference>
<dbReference type="Proteomes" id="UP000692954">
    <property type="component" value="Unassembled WGS sequence"/>
</dbReference>
<dbReference type="AlphaFoldDB" id="A0A8S1LMU2"/>
<gene>
    <name evidence="2" type="ORF">PSON_ATCC_30995.1.T0250170</name>
</gene>
<evidence type="ECO:0000313" key="2">
    <source>
        <dbReference type="EMBL" id="CAD8069280.1"/>
    </source>
</evidence>
<protein>
    <submittedName>
        <fullName evidence="2">Uncharacterized protein</fullName>
    </submittedName>
</protein>
<dbReference type="OrthoDB" id="10372449at2759"/>
<proteinExistence type="predicted"/>
<feature type="coiled-coil region" evidence="1">
    <location>
        <begin position="83"/>
        <end position="115"/>
    </location>
</feature>
<dbReference type="EMBL" id="CAJJDN010000025">
    <property type="protein sequence ID" value="CAD8069280.1"/>
    <property type="molecule type" value="Genomic_DNA"/>
</dbReference>
<organism evidence="2 3">
    <name type="scientific">Paramecium sonneborni</name>
    <dbReference type="NCBI Taxonomy" id="65129"/>
    <lineage>
        <taxon>Eukaryota</taxon>
        <taxon>Sar</taxon>
        <taxon>Alveolata</taxon>
        <taxon>Ciliophora</taxon>
        <taxon>Intramacronucleata</taxon>
        <taxon>Oligohymenophorea</taxon>
        <taxon>Peniculida</taxon>
        <taxon>Parameciidae</taxon>
        <taxon>Paramecium</taxon>
    </lineage>
</organism>
<keyword evidence="1" id="KW-0175">Coiled coil</keyword>